<dbReference type="RefSeq" id="WP_077855556.1">
    <property type="nucleotide sequence ID" value="NZ_JABTDW010000001.1"/>
</dbReference>
<keyword evidence="1" id="KW-0240">DNA-directed RNA polymerase</keyword>
<evidence type="ECO:0000313" key="2">
    <source>
        <dbReference type="Proteomes" id="UP000822184"/>
    </source>
</evidence>
<dbReference type="Proteomes" id="UP000822184">
    <property type="component" value="Unassembled WGS sequence"/>
</dbReference>
<name>A0AAE5H7L6_CLOBE</name>
<dbReference type="AlphaFoldDB" id="A0AAE5H7L6"/>
<dbReference type="Gene3D" id="1.20.140.160">
    <property type="match status" value="1"/>
</dbReference>
<reference evidence="1" key="1">
    <citation type="submission" date="2020-06" db="EMBL/GenBank/DDBJ databases">
        <title>Genomic insights into acetone-butanol-ethanol (ABE) fermentation by sequencing solventogenic clostridia strains.</title>
        <authorList>
            <person name="Brown S."/>
        </authorList>
    </citation>
    <scope>NUCLEOTIDE SEQUENCE</scope>
    <source>
        <strain evidence="1">DJ123</strain>
    </source>
</reference>
<comment type="caution">
    <text evidence="1">The sequence shown here is derived from an EMBL/GenBank/DDBJ whole genome shotgun (WGS) entry which is preliminary data.</text>
</comment>
<dbReference type="InterPro" id="IPR013324">
    <property type="entry name" value="RNA_pol_sigma_r3/r4-like"/>
</dbReference>
<dbReference type="GO" id="GO:0000428">
    <property type="term" value="C:DNA-directed RNA polymerase complex"/>
    <property type="evidence" value="ECO:0007669"/>
    <property type="project" value="UniProtKB-KW"/>
</dbReference>
<gene>
    <name evidence="1" type="ORF">BCD95_004110</name>
</gene>
<proteinExistence type="predicted"/>
<protein>
    <submittedName>
        <fullName evidence="1">DNA-directed RNA polymerase sigma subunit (Sigma70/sigma32)</fullName>
    </submittedName>
</protein>
<keyword evidence="1" id="KW-0804">Transcription</keyword>
<dbReference type="SUPFAM" id="SSF88659">
    <property type="entry name" value="Sigma3 and sigma4 domains of RNA polymerase sigma factors"/>
    <property type="match status" value="1"/>
</dbReference>
<accession>A0AAE5H7L6</accession>
<dbReference type="EMBL" id="JABTDW010000001">
    <property type="protein sequence ID" value="NSB15851.1"/>
    <property type="molecule type" value="Genomic_DNA"/>
</dbReference>
<evidence type="ECO:0000313" key="1">
    <source>
        <dbReference type="EMBL" id="NSB15851.1"/>
    </source>
</evidence>
<sequence length="148" mass="17362">MEDNNFKKTEYTLYNYKSLDTKIKNIDIDIDNLENDITVNAISYEERSSPTNAFSSTVENEVIKREEKIADKIQALKSKRKYNLNLKTKIDGALEQLTSDEFKLVELRYFSKDKKTWVEIGLNLGFDKDYCTKLRNKIIDKLSDLIYP</sequence>
<organism evidence="1 2">
    <name type="scientific">Clostridium beijerinckii</name>
    <name type="common">Clostridium MP</name>
    <dbReference type="NCBI Taxonomy" id="1520"/>
    <lineage>
        <taxon>Bacteria</taxon>
        <taxon>Bacillati</taxon>
        <taxon>Bacillota</taxon>
        <taxon>Clostridia</taxon>
        <taxon>Eubacteriales</taxon>
        <taxon>Clostridiaceae</taxon>
        <taxon>Clostridium</taxon>
    </lineage>
</organism>